<feature type="transmembrane region" description="Helical" evidence="1">
    <location>
        <begin position="278"/>
        <end position="301"/>
    </location>
</feature>
<sequence>MDDQRKRTIIAEIENWRRNHLLPEHYCIFLLNLYTEGDRPEAPPVVVKSERKRSESVASAGSGSDKGSAASVSFSYETRNISPVTGKMVMAWLLGAFVIAGLILLAFHFNRFQIPMQITIFACFALVFYILGLVFRRSAPPLTHLFLVLSFLILIAGGIYSITQLGGSHPMILFYLGLICVLLCASAFVFGYTYLLYCGMLGLALLYGVATVERVSSDYTWWRSELYWVPLACLLTGLGFLMNSGNPKWAGVFAVCGLAAFFGAEIQSLYIPEAKRDLIQLLLFIKVFLASALFFFTRTYWYSWLRL</sequence>
<reference evidence="2 3" key="1">
    <citation type="submission" date="2015-09" db="EMBL/GenBank/DDBJ databases">
        <title>Genome sequencing project for genomic taxonomy and phylogenomics of Bacillus-like bacteria.</title>
        <authorList>
            <person name="Liu B."/>
            <person name="Wang J."/>
            <person name="Zhu Y."/>
            <person name="Liu G."/>
            <person name="Chen Q."/>
            <person name="Chen Z."/>
            <person name="Lan J."/>
            <person name="Che J."/>
            <person name="Ge C."/>
            <person name="Shi H."/>
            <person name="Pan Z."/>
            <person name="Liu X."/>
        </authorList>
    </citation>
    <scope>NUCLEOTIDE SEQUENCE [LARGE SCALE GENOMIC DNA]</scope>
    <source>
        <strain evidence="2 3">DSM 8552</strain>
    </source>
</reference>
<keyword evidence="1" id="KW-1133">Transmembrane helix</keyword>
<feature type="transmembrane region" description="Helical" evidence="1">
    <location>
        <begin position="114"/>
        <end position="135"/>
    </location>
</feature>
<feature type="transmembrane region" description="Helical" evidence="1">
    <location>
        <begin position="172"/>
        <end position="205"/>
    </location>
</feature>
<keyword evidence="3" id="KW-1185">Reference proteome</keyword>
<keyword evidence="1" id="KW-0812">Transmembrane</keyword>
<feature type="transmembrane region" description="Helical" evidence="1">
    <location>
        <begin position="249"/>
        <end position="271"/>
    </location>
</feature>
<organism evidence="2 3">
    <name type="scientific">Brevibacillus choshinensis</name>
    <dbReference type="NCBI Taxonomy" id="54911"/>
    <lineage>
        <taxon>Bacteria</taxon>
        <taxon>Bacillati</taxon>
        <taxon>Bacillota</taxon>
        <taxon>Bacilli</taxon>
        <taxon>Bacillales</taxon>
        <taxon>Paenibacillaceae</taxon>
        <taxon>Brevibacillus</taxon>
    </lineage>
</organism>
<evidence type="ECO:0000313" key="3">
    <source>
        <dbReference type="Proteomes" id="UP000051063"/>
    </source>
</evidence>
<accession>A0ABR5NBQ9</accession>
<feature type="transmembrane region" description="Helical" evidence="1">
    <location>
        <begin position="226"/>
        <end position="243"/>
    </location>
</feature>
<proteinExistence type="predicted"/>
<evidence type="ECO:0000256" key="1">
    <source>
        <dbReference type="SAM" id="Phobius"/>
    </source>
</evidence>
<dbReference type="Proteomes" id="UP000051063">
    <property type="component" value="Unassembled WGS sequence"/>
</dbReference>
<feature type="transmembrane region" description="Helical" evidence="1">
    <location>
        <begin position="142"/>
        <end position="160"/>
    </location>
</feature>
<name>A0ABR5NBQ9_BRECH</name>
<feature type="transmembrane region" description="Helical" evidence="1">
    <location>
        <begin position="89"/>
        <end position="108"/>
    </location>
</feature>
<dbReference type="RefSeq" id="WP_055743280.1">
    <property type="nucleotide sequence ID" value="NZ_LJJB01000007.1"/>
</dbReference>
<dbReference type="EMBL" id="LJJB01000007">
    <property type="protein sequence ID" value="KQL48984.1"/>
    <property type="molecule type" value="Genomic_DNA"/>
</dbReference>
<keyword evidence="1" id="KW-0472">Membrane</keyword>
<evidence type="ECO:0000313" key="2">
    <source>
        <dbReference type="EMBL" id="KQL48984.1"/>
    </source>
</evidence>
<protein>
    <recommendedName>
        <fullName evidence="4">DUF2157 domain-containing protein</fullName>
    </recommendedName>
</protein>
<gene>
    <name evidence="2" type="ORF">AN963_04115</name>
</gene>
<evidence type="ECO:0008006" key="4">
    <source>
        <dbReference type="Google" id="ProtNLM"/>
    </source>
</evidence>
<comment type="caution">
    <text evidence="2">The sequence shown here is derived from an EMBL/GenBank/DDBJ whole genome shotgun (WGS) entry which is preliminary data.</text>
</comment>